<comment type="caution">
    <text evidence="1">The sequence shown here is derived from an EMBL/GenBank/DDBJ whole genome shotgun (WGS) entry which is preliminary data.</text>
</comment>
<sequence>MLRISFGLGMDGTLAPRHLRRVHQLELVDRDGFRWSLTATGRERCDSHLGLSGRPIARQASLLA</sequence>
<reference evidence="1 2" key="1">
    <citation type="submission" date="2019-07" db="EMBL/GenBank/DDBJ databases">
        <title>Whole genome shotgun sequence of Reyranella soli NBRC 108950.</title>
        <authorList>
            <person name="Hosoyama A."/>
            <person name="Uohara A."/>
            <person name="Ohji S."/>
            <person name="Ichikawa N."/>
        </authorList>
    </citation>
    <scope>NUCLEOTIDE SEQUENCE [LARGE SCALE GENOMIC DNA]</scope>
    <source>
        <strain evidence="1 2">NBRC 108950</strain>
    </source>
</reference>
<gene>
    <name evidence="1" type="ORF">RSO01_66410</name>
</gene>
<organism evidence="1 2">
    <name type="scientific">Reyranella soli</name>
    <dbReference type="NCBI Taxonomy" id="1230389"/>
    <lineage>
        <taxon>Bacteria</taxon>
        <taxon>Pseudomonadati</taxon>
        <taxon>Pseudomonadota</taxon>
        <taxon>Alphaproteobacteria</taxon>
        <taxon>Hyphomicrobiales</taxon>
        <taxon>Reyranellaceae</taxon>
        <taxon>Reyranella</taxon>
    </lineage>
</organism>
<evidence type="ECO:0000313" key="1">
    <source>
        <dbReference type="EMBL" id="GEP59475.1"/>
    </source>
</evidence>
<name>A0A512NKM0_9HYPH</name>
<dbReference type="EMBL" id="BKAJ01000132">
    <property type="protein sequence ID" value="GEP59475.1"/>
    <property type="molecule type" value="Genomic_DNA"/>
</dbReference>
<protein>
    <submittedName>
        <fullName evidence="1">Uncharacterized protein</fullName>
    </submittedName>
</protein>
<accession>A0A512NKM0</accession>
<keyword evidence="2" id="KW-1185">Reference proteome</keyword>
<evidence type="ECO:0000313" key="2">
    <source>
        <dbReference type="Proteomes" id="UP000321058"/>
    </source>
</evidence>
<dbReference type="AlphaFoldDB" id="A0A512NKM0"/>
<proteinExistence type="predicted"/>
<dbReference type="Proteomes" id="UP000321058">
    <property type="component" value="Unassembled WGS sequence"/>
</dbReference>